<dbReference type="KEGG" id="tpla:ElP_43350"/>
<name>A0A518H6F7_9BACT</name>
<evidence type="ECO:0000313" key="2">
    <source>
        <dbReference type="Proteomes" id="UP000317835"/>
    </source>
</evidence>
<dbReference type="OrthoDB" id="2568996at2"/>
<evidence type="ECO:0000313" key="1">
    <source>
        <dbReference type="EMBL" id="QDV36411.1"/>
    </source>
</evidence>
<reference evidence="1 2" key="1">
    <citation type="submission" date="2019-02" db="EMBL/GenBank/DDBJ databases">
        <title>Deep-cultivation of Planctomycetes and their phenomic and genomic characterization uncovers novel biology.</title>
        <authorList>
            <person name="Wiegand S."/>
            <person name="Jogler M."/>
            <person name="Boedeker C."/>
            <person name="Pinto D."/>
            <person name="Vollmers J."/>
            <person name="Rivas-Marin E."/>
            <person name="Kohn T."/>
            <person name="Peeters S.H."/>
            <person name="Heuer A."/>
            <person name="Rast P."/>
            <person name="Oberbeckmann S."/>
            <person name="Bunk B."/>
            <person name="Jeske O."/>
            <person name="Meyerdierks A."/>
            <person name="Storesund J.E."/>
            <person name="Kallscheuer N."/>
            <person name="Luecker S."/>
            <person name="Lage O.M."/>
            <person name="Pohl T."/>
            <person name="Merkel B.J."/>
            <person name="Hornburger P."/>
            <person name="Mueller R.-W."/>
            <person name="Bruemmer F."/>
            <person name="Labrenz M."/>
            <person name="Spormann A.M."/>
            <person name="Op den Camp H."/>
            <person name="Overmann J."/>
            <person name="Amann R."/>
            <person name="Jetten M.S.M."/>
            <person name="Mascher T."/>
            <person name="Medema M.H."/>
            <person name="Devos D.P."/>
            <person name="Kaster A.-K."/>
            <person name="Ovreas L."/>
            <person name="Rohde M."/>
            <person name="Galperin M.Y."/>
            <person name="Jogler C."/>
        </authorList>
    </citation>
    <scope>NUCLEOTIDE SEQUENCE [LARGE SCALE GENOMIC DNA]</scope>
    <source>
        <strain evidence="1 2">ElP</strain>
    </source>
</reference>
<proteinExistence type="predicted"/>
<protein>
    <recommendedName>
        <fullName evidence="3">HEAT repeat protein</fullName>
    </recommendedName>
</protein>
<evidence type="ECO:0008006" key="3">
    <source>
        <dbReference type="Google" id="ProtNLM"/>
    </source>
</evidence>
<dbReference type="EMBL" id="CP036426">
    <property type="protein sequence ID" value="QDV36411.1"/>
    <property type="molecule type" value="Genomic_DNA"/>
</dbReference>
<keyword evidence="2" id="KW-1185">Reference proteome</keyword>
<accession>A0A518H6F7</accession>
<dbReference type="RefSeq" id="WP_145272662.1">
    <property type="nucleotide sequence ID" value="NZ_CP036426.1"/>
</dbReference>
<dbReference type="AlphaFoldDB" id="A0A518H6F7"/>
<sequence length="289" mass="32302">MRGARLLGGGDWDWDDTSLVEDAVERLGWDRVEDLMGRPGDGSIVRFRDGWASQEAKRSGHDRRPSQRERMRSISVGEIISAAEAGDSGYGLFRGWGMHADEQDLEAVLRHLGAAREPRVIANLLRVFTKRALPRFDDRLIGLARHEVAEVRRRAYLALQQVEHPSVREFALAGLEGGVRDGSVLGLFVRNYRRGDEHRLLEAIELSGDEDERHWLMMEVVDVLESNPEADGSRLGVVAYAETPCGNCRADAARLLLRQGVVPSWLAEELRHDACEECRELVDGTAGLT</sequence>
<dbReference type="Proteomes" id="UP000317835">
    <property type="component" value="Chromosome"/>
</dbReference>
<gene>
    <name evidence="1" type="ORF">ElP_43350</name>
</gene>
<organism evidence="1 2">
    <name type="scientific">Tautonia plasticadhaerens</name>
    <dbReference type="NCBI Taxonomy" id="2527974"/>
    <lineage>
        <taxon>Bacteria</taxon>
        <taxon>Pseudomonadati</taxon>
        <taxon>Planctomycetota</taxon>
        <taxon>Planctomycetia</taxon>
        <taxon>Isosphaerales</taxon>
        <taxon>Isosphaeraceae</taxon>
        <taxon>Tautonia</taxon>
    </lineage>
</organism>